<evidence type="ECO:0000256" key="1">
    <source>
        <dbReference type="SAM" id="Phobius"/>
    </source>
</evidence>
<keyword evidence="3" id="KW-1185">Reference proteome</keyword>
<dbReference type="PANTHER" id="PTHR38450:SF1">
    <property type="entry name" value="STAGE V SPORULATION PROTEIN AC"/>
    <property type="match status" value="1"/>
</dbReference>
<reference evidence="2" key="1">
    <citation type="submission" date="2022-03" db="EMBL/GenBank/DDBJ databases">
        <title>Draft Genome Sequence of Firmicute Strain S0AB, a Heterotrophic Iron/Sulfur-Oxidizing Extreme Acidophile.</title>
        <authorList>
            <person name="Vergara E."/>
            <person name="Pakostova E."/>
            <person name="Johnson D.B."/>
            <person name="Holmes D.S."/>
        </authorList>
    </citation>
    <scope>NUCLEOTIDE SEQUENCE</scope>
    <source>
        <strain evidence="2">S0AB</strain>
    </source>
</reference>
<keyword evidence="1" id="KW-1133">Transmembrane helix</keyword>
<dbReference type="EMBL" id="JALBUF010000008">
    <property type="protein sequence ID" value="MCI0184097.1"/>
    <property type="molecule type" value="Genomic_DNA"/>
</dbReference>
<evidence type="ECO:0000313" key="3">
    <source>
        <dbReference type="Proteomes" id="UP001139263"/>
    </source>
</evidence>
<name>A0A9X1VAI2_9BACL</name>
<dbReference type="Proteomes" id="UP001139263">
    <property type="component" value="Unassembled WGS sequence"/>
</dbReference>
<feature type="transmembrane region" description="Helical" evidence="1">
    <location>
        <begin position="32"/>
        <end position="54"/>
    </location>
</feature>
<proteinExistence type="predicted"/>
<dbReference type="PANTHER" id="PTHR38450">
    <property type="entry name" value="STAGE V SPORULATION PROTEIN AC-RELATED"/>
    <property type="match status" value="1"/>
</dbReference>
<dbReference type="NCBIfam" id="TIGR02838">
    <property type="entry name" value="spore_V_AC"/>
    <property type="match status" value="1"/>
</dbReference>
<feature type="transmembrane region" description="Helical" evidence="1">
    <location>
        <begin position="127"/>
        <end position="149"/>
    </location>
</feature>
<comment type="caution">
    <text evidence="2">The sequence shown here is derived from an EMBL/GenBank/DDBJ whole genome shotgun (WGS) entry which is preliminary data.</text>
</comment>
<dbReference type="Pfam" id="PF03862">
    <property type="entry name" value="SpoVAC_SpoVAEB"/>
    <property type="match status" value="1"/>
</dbReference>
<evidence type="ECO:0008006" key="4">
    <source>
        <dbReference type="Google" id="ProtNLM"/>
    </source>
</evidence>
<dbReference type="RefSeq" id="WP_241715349.1">
    <property type="nucleotide sequence ID" value="NZ_JALBUF010000008.1"/>
</dbReference>
<sequence length="152" mass="16335">MGVSLGNRQKQYQQFLKGRQPTRPVLRNVLRAFLAGGTICLLGQGIQELFVHYYHMSEKMAGNPTVAILIMLSAVLTGIGIYDQFSQWAGAGSAVPVTGFANAMTSAALEHKTEGYVVGIGSNMFKLAGPVIVFGVVSAFFVGLARYIILHV</sequence>
<dbReference type="AlphaFoldDB" id="A0A9X1VAI2"/>
<gene>
    <name evidence="2" type="ORF">MM817_02392</name>
</gene>
<keyword evidence="1" id="KW-0472">Membrane</keyword>
<feature type="transmembrane region" description="Helical" evidence="1">
    <location>
        <begin position="66"/>
        <end position="82"/>
    </location>
</feature>
<dbReference type="InterPro" id="IPR014203">
    <property type="entry name" value="Spore_V_AC"/>
</dbReference>
<evidence type="ECO:0000313" key="2">
    <source>
        <dbReference type="EMBL" id="MCI0184097.1"/>
    </source>
</evidence>
<accession>A0A9X1VAI2</accession>
<protein>
    <recommendedName>
        <fullName evidence="4">Stage V sporulation protein AC</fullName>
    </recommendedName>
</protein>
<organism evidence="2 3">
    <name type="scientific">Sulfoacidibacillus ferrooxidans</name>
    <dbReference type="NCBI Taxonomy" id="2005001"/>
    <lineage>
        <taxon>Bacteria</taxon>
        <taxon>Bacillati</taxon>
        <taxon>Bacillota</taxon>
        <taxon>Bacilli</taxon>
        <taxon>Bacillales</taxon>
        <taxon>Alicyclobacillaceae</taxon>
        <taxon>Sulfoacidibacillus</taxon>
    </lineage>
</organism>
<keyword evidence="1" id="KW-0812">Transmembrane</keyword>
<dbReference type="InterPro" id="IPR005562">
    <property type="entry name" value="SpoVA"/>
</dbReference>